<dbReference type="InterPro" id="IPR001412">
    <property type="entry name" value="aa-tRNA-synth_I_CS"/>
</dbReference>
<keyword evidence="3 9" id="KW-0436">Ligase</keyword>
<evidence type="ECO:0000259" key="13">
    <source>
        <dbReference type="Pfam" id="PF09334"/>
    </source>
</evidence>
<keyword evidence="5 9" id="KW-0067">ATP-binding</keyword>
<dbReference type="InterPro" id="IPR015413">
    <property type="entry name" value="Methionyl/Leucyl_tRNA_Synth"/>
</dbReference>
<dbReference type="InterPro" id="IPR009080">
    <property type="entry name" value="tRNAsynth_Ia_anticodon-bd"/>
</dbReference>
<keyword evidence="7 9" id="KW-0030">Aminoacyl-tRNA synthetase</keyword>
<feature type="short sequence motif" description="'HIGH' region" evidence="9">
    <location>
        <begin position="55"/>
        <end position="65"/>
    </location>
</feature>
<evidence type="ECO:0000256" key="9">
    <source>
        <dbReference type="HAMAP-Rule" id="MF_00049"/>
    </source>
</evidence>
<dbReference type="InterPro" id="IPR025709">
    <property type="entry name" value="Leu_tRNA-synth_edit"/>
</dbReference>
<evidence type="ECO:0000256" key="4">
    <source>
        <dbReference type="ARBA" id="ARBA00022741"/>
    </source>
</evidence>
<dbReference type="InterPro" id="IPR002302">
    <property type="entry name" value="Leu-tRNA-ligase"/>
</dbReference>
<evidence type="ECO:0000256" key="1">
    <source>
        <dbReference type="ARBA" id="ARBA00005594"/>
    </source>
</evidence>
<keyword evidence="2 9" id="KW-0963">Cytoplasm</keyword>
<evidence type="ECO:0000313" key="16">
    <source>
        <dbReference type="Proteomes" id="UP001333102"/>
    </source>
</evidence>
<feature type="domain" description="Leucyl-tRNA synthetase editing" evidence="14">
    <location>
        <begin position="235"/>
        <end position="418"/>
    </location>
</feature>
<comment type="catalytic activity">
    <reaction evidence="8 9">
        <text>tRNA(Leu) + L-leucine + ATP = L-leucyl-tRNA(Leu) + AMP + diphosphate</text>
        <dbReference type="Rhea" id="RHEA:11688"/>
        <dbReference type="Rhea" id="RHEA-COMP:9613"/>
        <dbReference type="Rhea" id="RHEA-COMP:9622"/>
        <dbReference type="ChEBI" id="CHEBI:30616"/>
        <dbReference type="ChEBI" id="CHEBI:33019"/>
        <dbReference type="ChEBI" id="CHEBI:57427"/>
        <dbReference type="ChEBI" id="CHEBI:78442"/>
        <dbReference type="ChEBI" id="CHEBI:78494"/>
        <dbReference type="ChEBI" id="CHEBI:456215"/>
        <dbReference type="EC" id="6.1.1.4"/>
    </reaction>
</comment>
<organism evidence="15 16">
    <name type="scientific">Geochorda subterranea</name>
    <dbReference type="NCBI Taxonomy" id="3109564"/>
    <lineage>
        <taxon>Bacteria</taxon>
        <taxon>Bacillati</taxon>
        <taxon>Bacillota</taxon>
        <taxon>Limnochordia</taxon>
        <taxon>Limnochordales</taxon>
        <taxon>Geochordaceae</taxon>
        <taxon>Geochorda</taxon>
    </lineage>
</organism>
<dbReference type="PANTHER" id="PTHR43740">
    <property type="entry name" value="LEUCYL-TRNA SYNTHETASE"/>
    <property type="match status" value="1"/>
</dbReference>
<evidence type="ECO:0000259" key="12">
    <source>
        <dbReference type="Pfam" id="PF08264"/>
    </source>
</evidence>
<dbReference type="SUPFAM" id="SSF47323">
    <property type="entry name" value="Anticodon-binding domain of a subclass of class I aminoacyl-tRNA synthetases"/>
    <property type="match status" value="1"/>
</dbReference>
<feature type="domain" description="Methionyl/Valyl/Leucyl/Isoleucyl-tRNA synthetase anticodon-binding" evidence="12">
    <location>
        <begin position="678"/>
        <end position="802"/>
    </location>
</feature>
<dbReference type="GO" id="GO:0004823">
    <property type="term" value="F:leucine-tRNA ligase activity"/>
    <property type="evidence" value="ECO:0007669"/>
    <property type="project" value="UniProtKB-EC"/>
</dbReference>
<dbReference type="EC" id="6.1.1.4" evidence="9"/>
<keyword evidence="4 9" id="KW-0547">Nucleotide-binding</keyword>
<evidence type="ECO:0000256" key="5">
    <source>
        <dbReference type="ARBA" id="ARBA00022840"/>
    </source>
</evidence>
<evidence type="ECO:0000256" key="3">
    <source>
        <dbReference type="ARBA" id="ARBA00022598"/>
    </source>
</evidence>
<dbReference type="Proteomes" id="UP001333102">
    <property type="component" value="Chromosome"/>
</dbReference>
<protein>
    <recommendedName>
        <fullName evidence="9">Leucine--tRNA ligase</fullName>
        <ecNumber evidence="9">6.1.1.4</ecNumber>
    </recommendedName>
    <alternativeName>
        <fullName evidence="9">Leucyl-tRNA synthetase</fullName>
        <shortName evidence="9">LeuRS</shortName>
    </alternativeName>
</protein>
<dbReference type="Pfam" id="PF13603">
    <property type="entry name" value="tRNA-synt_1_2"/>
    <property type="match status" value="1"/>
</dbReference>
<evidence type="ECO:0000259" key="11">
    <source>
        <dbReference type="Pfam" id="PF00133"/>
    </source>
</evidence>
<reference evidence="16" key="1">
    <citation type="submission" date="2023-12" db="EMBL/GenBank/DDBJ databases">
        <title>Novel isolates from deep terrestrial aquifers shed light on the physiology and ecology of the class Limnochordia.</title>
        <authorList>
            <person name="Karnachuk O.V."/>
            <person name="Lukina A.P."/>
            <person name="Avakyan M.R."/>
            <person name="Kadnikov V."/>
            <person name="Begmatov S."/>
            <person name="Beletsky A.V."/>
            <person name="Mardanov A.V."/>
            <person name="Ravin N.V."/>
        </authorList>
    </citation>
    <scope>NUCLEOTIDE SEQUENCE [LARGE SCALE GENOMIC DNA]</scope>
    <source>
        <strain evidence="16">LN</strain>
    </source>
</reference>
<feature type="binding site" evidence="9">
    <location>
        <position position="596"/>
    </location>
    <ligand>
        <name>ATP</name>
        <dbReference type="ChEBI" id="CHEBI:30616"/>
    </ligand>
</feature>
<dbReference type="Pfam" id="PF00133">
    <property type="entry name" value="tRNA-synt_1"/>
    <property type="match status" value="1"/>
</dbReference>
<dbReference type="CDD" id="cd00812">
    <property type="entry name" value="LeuRS_core"/>
    <property type="match status" value="1"/>
</dbReference>
<gene>
    <name evidence="9 15" type="primary">leuS</name>
    <name evidence="15" type="ORF">VLY81_08845</name>
</gene>
<evidence type="ECO:0000256" key="7">
    <source>
        <dbReference type="ARBA" id="ARBA00023146"/>
    </source>
</evidence>
<comment type="subcellular location">
    <subcellularLocation>
        <location evidence="9">Cytoplasm</location>
    </subcellularLocation>
</comment>
<dbReference type="Gene3D" id="3.10.20.590">
    <property type="match status" value="1"/>
</dbReference>
<evidence type="ECO:0000256" key="2">
    <source>
        <dbReference type="ARBA" id="ARBA00022490"/>
    </source>
</evidence>
<keyword evidence="6 9" id="KW-0648">Protein biosynthesis</keyword>
<dbReference type="InterPro" id="IPR002300">
    <property type="entry name" value="aa-tRNA-synth_Ia"/>
</dbReference>
<evidence type="ECO:0000256" key="6">
    <source>
        <dbReference type="ARBA" id="ARBA00022917"/>
    </source>
</evidence>
<feature type="domain" description="Methionyl/Leucyl tRNA synthetase" evidence="13">
    <location>
        <begin position="54"/>
        <end position="196"/>
    </location>
</feature>
<dbReference type="HAMAP" id="MF_00049_B">
    <property type="entry name" value="Leu_tRNA_synth_B"/>
    <property type="match status" value="1"/>
</dbReference>
<name>A0ABZ1BLI6_9FIRM</name>
<dbReference type="InterPro" id="IPR014729">
    <property type="entry name" value="Rossmann-like_a/b/a_fold"/>
</dbReference>
<dbReference type="InterPro" id="IPR009008">
    <property type="entry name" value="Val/Leu/Ile-tRNA-synth_edit"/>
</dbReference>
<evidence type="ECO:0000313" key="15">
    <source>
        <dbReference type="EMBL" id="WRP13559.1"/>
    </source>
</evidence>
<feature type="domain" description="Aminoacyl-tRNA synthetase class Ia" evidence="11">
    <location>
        <begin position="432"/>
        <end position="633"/>
    </location>
</feature>
<feature type="short sequence motif" description="'KMSKS' region" evidence="9">
    <location>
        <begin position="593"/>
        <end position="597"/>
    </location>
</feature>
<dbReference type="PRINTS" id="PR00985">
    <property type="entry name" value="TRNASYNTHLEU"/>
</dbReference>
<dbReference type="CDD" id="cd07958">
    <property type="entry name" value="Anticodon_Ia_Leu_BEm"/>
    <property type="match status" value="1"/>
</dbReference>
<dbReference type="Pfam" id="PF08264">
    <property type="entry name" value="Anticodon_1"/>
    <property type="match status" value="1"/>
</dbReference>
<dbReference type="Pfam" id="PF09334">
    <property type="entry name" value="tRNA-synt_1g"/>
    <property type="match status" value="1"/>
</dbReference>
<proteinExistence type="inferred from homology"/>
<dbReference type="SUPFAM" id="SSF52374">
    <property type="entry name" value="Nucleotidylyl transferase"/>
    <property type="match status" value="1"/>
</dbReference>
<dbReference type="SUPFAM" id="SSF50677">
    <property type="entry name" value="ValRS/IleRS/LeuRS editing domain"/>
    <property type="match status" value="1"/>
</dbReference>
<keyword evidence="16" id="KW-1185">Reference proteome</keyword>
<evidence type="ECO:0000259" key="14">
    <source>
        <dbReference type="Pfam" id="PF13603"/>
    </source>
</evidence>
<dbReference type="PROSITE" id="PS00178">
    <property type="entry name" value="AA_TRNA_LIGASE_I"/>
    <property type="match status" value="1"/>
</dbReference>
<dbReference type="Gene3D" id="3.40.50.620">
    <property type="entry name" value="HUPs"/>
    <property type="match status" value="2"/>
</dbReference>
<accession>A0ABZ1BLI6</accession>
<dbReference type="EMBL" id="CP141614">
    <property type="protein sequence ID" value="WRP13559.1"/>
    <property type="molecule type" value="Genomic_DNA"/>
</dbReference>
<dbReference type="NCBIfam" id="TIGR00396">
    <property type="entry name" value="leuS_bact"/>
    <property type="match status" value="1"/>
</dbReference>
<evidence type="ECO:0000256" key="8">
    <source>
        <dbReference type="ARBA" id="ARBA00047469"/>
    </source>
</evidence>
<comment type="similarity">
    <text evidence="1 9 10">Belongs to the class-I aminoacyl-tRNA synthetase family.</text>
</comment>
<evidence type="ECO:0000256" key="10">
    <source>
        <dbReference type="RuleBase" id="RU363035"/>
    </source>
</evidence>
<dbReference type="InterPro" id="IPR013155">
    <property type="entry name" value="M/V/L/I-tRNA-synth_anticd-bd"/>
</dbReference>
<dbReference type="PANTHER" id="PTHR43740:SF2">
    <property type="entry name" value="LEUCINE--TRNA LIGASE, MITOCHONDRIAL"/>
    <property type="match status" value="1"/>
</dbReference>
<dbReference type="Gene3D" id="1.10.730.10">
    <property type="entry name" value="Isoleucyl-tRNA Synthetase, Domain 1"/>
    <property type="match status" value="2"/>
</dbReference>
<dbReference type="RefSeq" id="WP_324667804.1">
    <property type="nucleotide sequence ID" value="NZ_CP141614.1"/>
</dbReference>
<sequence length="841" mass="95124">MMAQDEARSQEAVETRSYEPSVIEARWQQEWEARGIYRAAEDPSRPKFYALGMFPYPSGRLHMGHLRNYALVDVVARFARMRGFNVLNPTGWDAFGLPAENAAIQYGRHPAEWTYSNIAVMRDQLKRLGFSYDWGREVATSDPDYYRWTQWLFLLMYRKGLAYRADARVNWCPGCQTVLANEQVVGDGECWRCHSKVEQRRLRQWFLRITAYAERLLRDLDRLDGWPERVKTMQRNWIGRSEGAEVRFRVQETGDELPVFTTRPDTLFGVTYMVISPQHPLASRLVAGGPYEQAVEEMASALALREHELAEAEKVGVPTGAHAINPINGEAVPIWVGNYVVMGYGTGAVMGVPAHDQRDFEFARKYGLPVRVVIAAEGVPLEGERLETAYEGPGVMVNSGPFDGMPSEEGKRAVIAELERRQAGRASVQYRLRDWLISRQRYWGCPIPIVYCDRCGEQPVPEEQLPVLLPRQVEFSPKGQAPLATAPDFYHTTCPRCGGPAVREVDTMDTFIDSSWYFLRFCSPTTQEGPFDPRAVRYWMPVDHYIGGIEHAVLHLLYSRFFMKVLYDEGLVSDVEPFRRLFTQGMVTLGGAAMSKSRGNVVDPDEVVSRYGADTARLFILFAAPPDRDLEWSTAGVEGAQRFIQRVWRLVESYAPVLAGVEPYRPGQDGALLGPDERELRRAVHQALKKVTADCEERLAFNTAIAALMEAVNAFYRYKERPGAEPHPAVVRECLEILVLALAPFIPHATESMWETLGRQGSVHQQPWPAYDPDALQRERVTVPVQVDGKVRDRIELAVDASDEEARGAALSSPRVQRWVQGRTVQQVIVVPGRLVSVVTR</sequence>